<gene>
    <name evidence="2" type="ORF">NDU88_001931</name>
</gene>
<reference evidence="2" key="1">
    <citation type="journal article" date="2022" name="bioRxiv">
        <title>Sequencing and chromosome-scale assembly of the giantPleurodeles waltlgenome.</title>
        <authorList>
            <person name="Brown T."/>
            <person name="Elewa A."/>
            <person name="Iarovenko S."/>
            <person name="Subramanian E."/>
            <person name="Araus A.J."/>
            <person name="Petzold A."/>
            <person name="Susuki M."/>
            <person name="Suzuki K.-i.T."/>
            <person name="Hayashi T."/>
            <person name="Toyoda A."/>
            <person name="Oliveira C."/>
            <person name="Osipova E."/>
            <person name="Leigh N.D."/>
            <person name="Simon A."/>
            <person name="Yun M.H."/>
        </authorList>
    </citation>
    <scope>NUCLEOTIDE SEQUENCE</scope>
    <source>
        <strain evidence="2">20211129_DDA</strain>
        <tissue evidence="2">Liver</tissue>
    </source>
</reference>
<dbReference type="Proteomes" id="UP001066276">
    <property type="component" value="Chromosome 6"/>
</dbReference>
<evidence type="ECO:0000313" key="3">
    <source>
        <dbReference type="Proteomes" id="UP001066276"/>
    </source>
</evidence>
<sequence>MQGEGSDSQFPSQRSPQMPYVRLAVRTSKSGAEPPPQGETVPAASRRGRVCCGRAHSRPTGPVTTRSSWGVQGAGPDPLMKQIRPWPVVVVPQGLLWRGRRVSLLVSSRGGTSTWSPCSPRR</sequence>
<dbReference type="EMBL" id="JANPWB010000010">
    <property type="protein sequence ID" value="KAJ1135492.1"/>
    <property type="molecule type" value="Genomic_DNA"/>
</dbReference>
<dbReference type="AlphaFoldDB" id="A0AAV7Q4J2"/>
<proteinExistence type="predicted"/>
<feature type="compositionally biased region" description="Polar residues" evidence="1">
    <location>
        <begin position="1"/>
        <end position="16"/>
    </location>
</feature>
<keyword evidence="3" id="KW-1185">Reference proteome</keyword>
<evidence type="ECO:0000256" key="1">
    <source>
        <dbReference type="SAM" id="MobiDB-lite"/>
    </source>
</evidence>
<organism evidence="2 3">
    <name type="scientific">Pleurodeles waltl</name>
    <name type="common">Iberian ribbed newt</name>
    <dbReference type="NCBI Taxonomy" id="8319"/>
    <lineage>
        <taxon>Eukaryota</taxon>
        <taxon>Metazoa</taxon>
        <taxon>Chordata</taxon>
        <taxon>Craniata</taxon>
        <taxon>Vertebrata</taxon>
        <taxon>Euteleostomi</taxon>
        <taxon>Amphibia</taxon>
        <taxon>Batrachia</taxon>
        <taxon>Caudata</taxon>
        <taxon>Salamandroidea</taxon>
        <taxon>Salamandridae</taxon>
        <taxon>Pleurodelinae</taxon>
        <taxon>Pleurodeles</taxon>
    </lineage>
</organism>
<name>A0AAV7Q4J2_PLEWA</name>
<feature type="region of interest" description="Disordered" evidence="1">
    <location>
        <begin position="1"/>
        <end position="80"/>
    </location>
</feature>
<protein>
    <submittedName>
        <fullName evidence="2">Uncharacterized protein</fullName>
    </submittedName>
</protein>
<comment type="caution">
    <text evidence="2">The sequence shown here is derived from an EMBL/GenBank/DDBJ whole genome shotgun (WGS) entry which is preliminary data.</text>
</comment>
<accession>A0AAV7Q4J2</accession>
<evidence type="ECO:0000313" key="2">
    <source>
        <dbReference type="EMBL" id="KAJ1135492.1"/>
    </source>
</evidence>